<name>A0A4Y8VVL5_9BACT</name>
<dbReference type="GeneID" id="302993905"/>
<proteinExistence type="predicted"/>
<feature type="region of interest" description="Disordered" evidence="1">
    <location>
        <begin position="30"/>
        <end position="62"/>
    </location>
</feature>
<evidence type="ECO:0000313" key="2">
    <source>
        <dbReference type="EMBL" id="TFH84445.1"/>
    </source>
</evidence>
<comment type="caution">
    <text evidence="2">The sequence shown here is derived from an EMBL/GenBank/DDBJ whole genome shotgun (WGS) entry which is preliminary data.</text>
</comment>
<protein>
    <submittedName>
        <fullName evidence="2">Uncharacterized protein</fullName>
    </submittedName>
</protein>
<dbReference type="EMBL" id="SGVY01000002">
    <property type="protein sequence ID" value="TFH84445.1"/>
    <property type="molecule type" value="Genomic_DNA"/>
</dbReference>
<feature type="compositionally biased region" description="Basic residues" evidence="1">
    <location>
        <begin position="52"/>
        <end position="62"/>
    </location>
</feature>
<gene>
    <name evidence="2" type="ORF">EXN75_01175</name>
</gene>
<keyword evidence="3" id="KW-1185">Reference proteome</keyword>
<evidence type="ECO:0000313" key="3">
    <source>
        <dbReference type="Proteomes" id="UP000297872"/>
    </source>
</evidence>
<dbReference type="RefSeq" id="WP_134842474.1">
    <property type="nucleotide sequence ID" value="NZ_SGVY01000002.1"/>
</dbReference>
<dbReference type="Proteomes" id="UP000297872">
    <property type="component" value="Unassembled WGS sequence"/>
</dbReference>
<evidence type="ECO:0000256" key="1">
    <source>
        <dbReference type="SAM" id="MobiDB-lite"/>
    </source>
</evidence>
<organism evidence="2 3">
    <name type="scientific">Segatella hominis</name>
    <dbReference type="NCBI Taxonomy" id="2518605"/>
    <lineage>
        <taxon>Bacteria</taxon>
        <taxon>Pseudomonadati</taxon>
        <taxon>Bacteroidota</taxon>
        <taxon>Bacteroidia</taxon>
        <taxon>Bacteroidales</taxon>
        <taxon>Prevotellaceae</taxon>
        <taxon>Segatella</taxon>
    </lineage>
</organism>
<accession>A0A4Y8VVL5</accession>
<dbReference type="AlphaFoldDB" id="A0A4Y8VVL5"/>
<reference evidence="2 3" key="1">
    <citation type="submission" date="2019-02" db="EMBL/GenBank/DDBJ databases">
        <title>Draft Genome Sequence of the Prevotella sp. BCRC 81118, Isolated from Human Feces.</title>
        <authorList>
            <person name="Huang C.-H."/>
        </authorList>
    </citation>
    <scope>NUCLEOTIDE SEQUENCE [LARGE SCALE GENOMIC DNA]</scope>
    <source>
        <strain evidence="2 3">BCRC 81118</strain>
    </source>
</reference>
<sequence length="62" mass="6869">MEKAVTALFNQLLLLFSIMQGINAEPLTAKNGKKMKGNEGLNLTFHPSGPRVYRHSRQKGEG</sequence>